<evidence type="ECO:0000313" key="4">
    <source>
        <dbReference type="RefSeq" id="XP_005186690.1"/>
    </source>
</evidence>
<protein>
    <submittedName>
        <fullName evidence="4">Uncharacterized protein LOC101889766</fullName>
    </submittedName>
</protein>
<dbReference type="Proteomes" id="UP001652621">
    <property type="component" value="Unplaced"/>
</dbReference>
<keyword evidence="1" id="KW-1133">Transmembrane helix</keyword>
<proteinExistence type="predicted"/>
<feature type="transmembrane region" description="Helical" evidence="1">
    <location>
        <begin position="143"/>
        <end position="167"/>
    </location>
</feature>
<accession>A0A1I8N444</accession>
<dbReference type="VEuPathDB" id="VectorBase:MDOMA2_017111"/>
<keyword evidence="3" id="KW-1185">Reference proteome</keyword>
<feature type="transmembrane region" description="Helical" evidence="1">
    <location>
        <begin position="298"/>
        <end position="317"/>
    </location>
</feature>
<feature type="transmembrane region" description="Helical" evidence="1">
    <location>
        <begin position="87"/>
        <end position="106"/>
    </location>
</feature>
<dbReference type="RefSeq" id="XP_005186690.1">
    <property type="nucleotide sequence ID" value="XM_005186633.3"/>
</dbReference>
<feature type="transmembrane region" description="Helical" evidence="1">
    <location>
        <begin position="260"/>
        <end position="282"/>
    </location>
</feature>
<feature type="transmembrane region" description="Helical" evidence="1">
    <location>
        <begin position="187"/>
        <end position="214"/>
    </location>
</feature>
<gene>
    <name evidence="2" type="primary">101889766</name>
    <name evidence="4" type="synonym">LOC101889766</name>
</gene>
<dbReference type="AlphaFoldDB" id="A0A1I8N444"/>
<feature type="transmembrane region" description="Helical" evidence="1">
    <location>
        <begin position="350"/>
        <end position="372"/>
    </location>
</feature>
<evidence type="ECO:0000313" key="2">
    <source>
        <dbReference type="EnsemblMetazoa" id="MDOA011348-PA"/>
    </source>
</evidence>
<dbReference type="eggNOG" id="ENOG502TDEZ">
    <property type="taxonomic scope" value="Eukaryota"/>
</dbReference>
<dbReference type="VEuPathDB" id="VectorBase:MDOA011348"/>
<feature type="transmembrane region" description="Helical" evidence="1">
    <location>
        <begin position="12"/>
        <end position="40"/>
    </location>
</feature>
<reference evidence="2" key="1">
    <citation type="submission" date="2021-01" db="UniProtKB">
        <authorList>
            <consortium name="EnsemblMetazoa"/>
        </authorList>
    </citation>
    <scope>IDENTIFICATION</scope>
    <source>
        <strain evidence="2">Aabys</strain>
    </source>
</reference>
<sequence>MANIKGLWERFVYKFLQFAPSIVVCLSFLPCGLVFGYTISSFVAERDVDSGVIVYGPLILGACWGFVAAMIMFFVKFFRSRIVFWHMYILLVAGVFHFISSCFYFADDLDNVGAFISYLGHSLTFLAGLSFLHTILSKGTRALFMAIAFSFYILGMASAVSLIGTSYTKNAMENSNGTPQELIHGIYVDFAGVYLSMSVVVLALLIGIVVLNYFGTTDSENSLDNDLRIANSNGSIFDKRDEIIKRIEFFYVTKNQQWNVTLLLIFTEAIQYSLFIYFAFWFSLNNAVRVTDILNIDLMFWVIYAGSALVLIPLVFVSVKVTFVANQLCLIVLTILSMIICNSVKTSVPFWLVLFFFGMTFSNLQILLVEVAHFRYLELLIYVSYLLKLLSTSVIYYYFVANAKNSYFYSTDISTLMSQGFVFIIIGSLLALVVGMKVPRTHRTSLFEIQYGLLGIIFQKHQIEQLNVRCLNDGTIPTISREEY</sequence>
<reference evidence="4" key="2">
    <citation type="submission" date="2025-04" db="UniProtKB">
        <authorList>
            <consortium name="RefSeq"/>
        </authorList>
    </citation>
    <scope>IDENTIFICATION</scope>
    <source>
        <strain evidence="4">Aabys</strain>
    </source>
</reference>
<keyword evidence="1" id="KW-0812">Transmembrane</keyword>
<feature type="transmembrane region" description="Helical" evidence="1">
    <location>
        <begin position="112"/>
        <end position="136"/>
    </location>
</feature>
<feature type="transmembrane region" description="Helical" evidence="1">
    <location>
        <begin position="419"/>
        <end position="438"/>
    </location>
</feature>
<feature type="transmembrane region" description="Helical" evidence="1">
    <location>
        <begin position="324"/>
        <end position="344"/>
    </location>
</feature>
<name>A0A1I8N444_MUSDO</name>
<keyword evidence="1" id="KW-0472">Membrane</keyword>
<dbReference type="KEGG" id="mde:101889766"/>
<evidence type="ECO:0000313" key="3">
    <source>
        <dbReference type="Proteomes" id="UP001652621"/>
    </source>
</evidence>
<feature type="transmembrane region" description="Helical" evidence="1">
    <location>
        <begin position="379"/>
        <end position="399"/>
    </location>
</feature>
<dbReference type="EnsemblMetazoa" id="MDOA011348-RA">
    <property type="protein sequence ID" value="MDOA011348-PA"/>
    <property type="gene ID" value="MDOA011348"/>
</dbReference>
<organism evidence="2">
    <name type="scientific">Musca domestica</name>
    <name type="common">House fly</name>
    <dbReference type="NCBI Taxonomy" id="7370"/>
    <lineage>
        <taxon>Eukaryota</taxon>
        <taxon>Metazoa</taxon>
        <taxon>Ecdysozoa</taxon>
        <taxon>Arthropoda</taxon>
        <taxon>Hexapoda</taxon>
        <taxon>Insecta</taxon>
        <taxon>Pterygota</taxon>
        <taxon>Neoptera</taxon>
        <taxon>Endopterygota</taxon>
        <taxon>Diptera</taxon>
        <taxon>Brachycera</taxon>
        <taxon>Muscomorpha</taxon>
        <taxon>Muscoidea</taxon>
        <taxon>Muscidae</taxon>
        <taxon>Musca</taxon>
    </lineage>
</organism>
<feature type="transmembrane region" description="Helical" evidence="1">
    <location>
        <begin position="52"/>
        <end position="75"/>
    </location>
</feature>
<dbReference type="OrthoDB" id="7778890at2759"/>
<dbReference type="GeneID" id="101889766"/>
<evidence type="ECO:0000256" key="1">
    <source>
        <dbReference type="SAM" id="Phobius"/>
    </source>
</evidence>